<feature type="compositionally biased region" description="Basic and acidic residues" evidence="1">
    <location>
        <begin position="48"/>
        <end position="65"/>
    </location>
</feature>
<dbReference type="AlphaFoldDB" id="A0AA36GAS7"/>
<dbReference type="EMBL" id="CATQJA010002663">
    <property type="protein sequence ID" value="CAJ0581836.1"/>
    <property type="molecule type" value="Genomic_DNA"/>
</dbReference>
<feature type="compositionally biased region" description="Basic and acidic residues" evidence="1">
    <location>
        <begin position="19"/>
        <end position="39"/>
    </location>
</feature>
<name>A0AA36GAS7_9BILA</name>
<feature type="compositionally biased region" description="Basic and acidic residues" evidence="1">
    <location>
        <begin position="209"/>
        <end position="225"/>
    </location>
</feature>
<organism evidence="2 3">
    <name type="scientific">Mesorhabditis spiculigera</name>
    <dbReference type="NCBI Taxonomy" id="96644"/>
    <lineage>
        <taxon>Eukaryota</taxon>
        <taxon>Metazoa</taxon>
        <taxon>Ecdysozoa</taxon>
        <taxon>Nematoda</taxon>
        <taxon>Chromadorea</taxon>
        <taxon>Rhabditida</taxon>
        <taxon>Rhabditina</taxon>
        <taxon>Rhabditomorpha</taxon>
        <taxon>Rhabditoidea</taxon>
        <taxon>Rhabditidae</taxon>
        <taxon>Mesorhabditinae</taxon>
        <taxon>Mesorhabditis</taxon>
    </lineage>
</organism>
<evidence type="ECO:0000313" key="3">
    <source>
        <dbReference type="Proteomes" id="UP001177023"/>
    </source>
</evidence>
<evidence type="ECO:0000313" key="2">
    <source>
        <dbReference type="EMBL" id="CAJ0581836.1"/>
    </source>
</evidence>
<sequence length="225" mass="24566">MGGKGKGRKKFTLELPLIRVKDEPSAKDDSEAKTAREPISDDIVEPQETTRVDEPNTKDIDKPETTESLSEETTAPSDPAINPQVIEICCGPDDLPVASGGTIYTFGFEPTLATLGGDYGPHGVHTVNVGSPPPTAEGVIPPQIKALFDTIVAKHAKEEPEPETILLYHYKDKPELPKPSTEEERQAVAKRFEEWMNSSDPAPTYYTVDADKPEKGQQLEEADKA</sequence>
<reference evidence="2" key="1">
    <citation type="submission" date="2023-06" db="EMBL/GenBank/DDBJ databases">
        <authorList>
            <person name="Delattre M."/>
        </authorList>
    </citation>
    <scope>NUCLEOTIDE SEQUENCE</scope>
    <source>
        <strain evidence="2">AF72</strain>
    </source>
</reference>
<protein>
    <submittedName>
        <fullName evidence="2">Uncharacterized protein</fullName>
    </submittedName>
</protein>
<proteinExistence type="predicted"/>
<gene>
    <name evidence="2" type="ORF">MSPICULIGERA_LOCUS19990</name>
</gene>
<keyword evidence="3" id="KW-1185">Reference proteome</keyword>
<comment type="caution">
    <text evidence="2">The sequence shown here is derived from an EMBL/GenBank/DDBJ whole genome shotgun (WGS) entry which is preliminary data.</text>
</comment>
<feature type="region of interest" description="Disordered" evidence="1">
    <location>
        <begin position="196"/>
        <end position="225"/>
    </location>
</feature>
<feature type="region of interest" description="Disordered" evidence="1">
    <location>
        <begin position="1"/>
        <end position="84"/>
    </location>
</feature>
<dbReference type="Proteomes" id="UP001177023">
    <property type="component" value="Unassembled WGS sequence"/>
</dbReference>
<feature type="non-terminal residue" evidence="2">
    <location>
        <position position="1"/>
    </location>
</feature>
<accession>A0AA36GAS7</accession>
<feature type="compositionally biased region" description="Basic residues" evidence="1">
    <location>
        <begin position="1"/>
        <end position="10"/>
    </location>
</feature>
<evidence type="ECO:0000256" key="1">
    <source>
        <dbReference type="SAM" id="MobiDB-lite"/>
    </source>
</evidence>